<keyword evidence="5 7" id="KW-1133">Transmembrane helix</keyword>
<evidence type="ECO:0000313" key="9">
    <source>
        <dbReference type="EMBL" id="TSD58414.1"/>
    </source>
</evidence>
<feature type="transmembrane region" description="Helical" evidence="7">
    <location>
        <begin position="100"/>
        <end position="122"/>
    </location>
</feature>
<reference evidence="9 10" key="1">
    <citation type="submission" date="2019-07" db="EMBL/GenBank/DDBJ databases">
        <authorList>
            <person name="Zhao L.H."/>
        </authorList>
    </citation>
    <scope>NUCLEOTIDE SEQUENCE [LARGE SCALE GENOMIC DNA]</scope>
    <source>
        <strain evidence="9 10">Co35</strain>
    </source>
</reference>
<dbReference type="GO" id="GO:0005886">
    <property type="term" value="C:plasma membrane"/>
    <property type="evidence" value="ECO:0007669"/>
    <property type="project" value="UniProtKB-SubCell"/>
</dbReference>
<dbReference type="SUPFAM" id="SSF161098">
    <property type="entry name" value="MetI-like"/>
    <property type="match status" value="1"/>
</dbReference>
<feature type="domain" description="ABC transmembrane type-1" evidence="8">
    <location>
        <begin position="98"/>
        <end position="303"/>
    </location>
</feature>
<feature type="transmembrane region" description="Helical" evidence="7">
    <location>
        <begin position="284"/>
        <end position="310"/>
    </location>
</feature>
<evidence type="ECO:0000256" key="5">
    <source>
        <dbReference type="ARBA" id="ARBA00022989"/>
    </source>
</evidence>
<dbReference type="EMBL" id="VLNT01000014">
    <property type="protein sequence ID" value="TSD58414.1"/>
    <property type="molecule type" value="Genomic_DNA"/>
</dbReference>
<dbReference type="PANTHER" id="PTHR43163">
    <property type="entry name" value="DIPEPTIDE TRANSPORT SYSTEM PERMEASE PROTEIN DPPB-RELATED"/>
    <property type="match status" value="1"/>
</dbReference>
<comment type="similarity">
    <text evidence="7">Belongs to the binding-protein-dependent transport system permease family.</text>
</comment>
<dbReference type="Pfam" id="PF00528">
    <property type="entry name" value="BPD_transp_1"/>
    <property type="match status" value="1"/>
</dbReference>
<dbReference type="PROSITE" id="PS50928">
    <property type="entry name" value="ABC_TM1"/>
    <property type="match status" value="1"/>
</dbReference>
<evidence type="ECO:0000259" key="8">
    <source>
        <dbReference type="PROSITE" id="PS50928"/>
    </source>
</evidence>
<evidence type="ECO:0000313" key="10">
    <source>
        <dbReference type="Proteomes" id="UP000316988"/>
    </source>
</evidence>
<dbReference type="AlphaFoldDB" id="A0A554RWD9"/>
<dbReference type="OrthoDB" id="147688at2"/>
<evidence type="ECO:0000256" key="1">
    <source>
        <dbReference type="ARBA" id="ARBA00004651"/>
    </source>
</evidence>
<keyword evidence="3" id="KW-1003">Cell membrane</keyword>
<keyword evidence="10" id="KW-1185">Reference proteome</keyword>
<feature type="transmembrane region" description="Helical" evidence="7">
    <location>
        <begin position="134"/>
        <end position="160"/>
    </location>
</feature>
<comment type="caution">
    <text evidence="9">The sequence shown here is derived from an EMBL/GenBank/DDBJ whole genome shotgun (WGS) entry which is preliminary data.</text>
</comment>
<keyword evidence="4 7" id="KW-0812">Transmembrane</keyword>
<evidence type="ECO:0000256" key="4">
    <source>
        <dbReference type="ARBA" id="ARBA00022692"/>
    </source>
</evidence>
<dbReference type="PANTHER" id="PTHR43163:SF6">
    <property type="entry name" value="DIPEPTIDE TRANSPORT SYSTEM PERMEASE PROTEIN DPPB-RELATED"/>
    <property type="match status" value="1"/>
</dbReference>
<proteinExistence type="inferred from homology"/>
<evidence type="ECO:0000256" key="7">
    <source>
        <dbReference type="RuleBase" id="RU363032"/>
    </source>
</evidence>
<accession>A0A554RWD9</accession>
<dbReference type="Gene3D" id="1.10.3720.10">
    <property type="entry name" value="MetI-like"/>
    <property type="match status" value="1"/>
</dbReference>
<name>A0A554RWD9_9ACTN</name>
<dbReference type="CDD" id="cd06261">
    <property type="entry name" value="TM_PBP2"/>
    <property type="match status" value="1"/>
</dbReference>
<comment type="subcellular location">
    <subcellularLocation>
        <location evidence="1 7">Cell membrane</location>
        <topology evidence="1 7">Multi-pass membrane protein</topology>
    </subcellularLocation>
</comment>
<dbReference type="Pfam" id="PF19300">
    <property type="entry name" value="BPD_transp_1_N"/>
    <property type="match status" value="1"/>
</dbReference>
<dbReference type="InterPro" id="IPR035906">
    <property type="entry name" value="MetI-like_sf"/>
</dbReference>
<sequence>MLRFALRRLAGGALLLVIVSMVIFVLLRVLPGDPVLMRLGASTSAGTEEAVNQLRQELGLDAPLPIQYLDWMRGVLTGDLGVSYVSQFPVSTLIGQRIPATLQLAAAAIVLALVIAVPVALLGARWPGTIYDRLTSGGVTVAMAIPQFWLGLLLVSVFAVQLDWLPARGYVAFTEQPVEHLRLLLLPAVTLGVTLAAPIARFLRSSLADVSGNLYMRTAEGKGLMWGQAIVRHGLPNALMTTLTFVGLLAGQLLGGVVLVEYVFGWPGLGSLTVDAIAGRDYGILQGVILLLSAGFLVINLLIDLAYGLLNPRIRVGAS</sequence>
<evidence type="ECO:0000256" key="2">
    <source>
        <dbReference type="ARBA" id="ARBA00022448"/>
    </source>
</evidence>
<dbReference type="RefSeq" id="WP_143914275.1">
    <property type="nucleotide sequence ID" value="NZ_VLNT01000014.1"/>
</dbReference>
<feature type="transmembrane region" description="Helical" evidence="7">
    <location>
        <begin position="242"/>
        <end position="264"/>
    </location>
</feature>
<keyword evidence="2 7" id="KW-0813">Transport</keyword>
<gene>
    <name evidence="9" type="ORF">FNM00_14540</name>
</gene>
<evidence type="ECO:0000256" key="3">
    <source>
        <dbReference type="ARBA" id="ARBA00022475"/>
    </source>
</evidence>
<dbReference type="InterPro" id="IPR045621">
    <property type="entry name" value="BPD_transp_1_N"/>
</dbReference>
<feature type="transmembrane region" description="Helical" evidence="7">
    <location>
        <begin position="180"/>
        <end position="203"/>
    </location>
</feature>
<dbReference type="GO" id="GO:0055085">
    <property type="term" value="P:transmembrane transport"/>
    <property type="evidence" value="ECO:0007669"/>
    <property type="project" value="InterPro"/>
</dbReference>
<feature type="transmembrane region" description="Helical" evidence="7">
    <location>
        <begin position="12"/>
        <end position="30"/>
    </location>
</feature>
<dbReference type="InterPro" id="IPR000515">
    <property type="entry name" value="MetI-like"/>
</dbReference>
<keyword evidence="6 7" id="KW-0472">Membrane</keyword>
<protein>
    <submittedName>
        <fullName evidence="9">ABC transporter permease</fullName>
    </submittedName>
</protein>
<dbReference type="Proteomes" id="UP000316988">
    <property type="component" value="Unassembled WGS sequence"/>
</dbReference>
<organism evidence="9 10">
    <name type="scientific">Aeromicrobium piscarium</name>
    <dbReference type="NCBI Taxonomy" id="2590901"/>
    <lineage>
        <taxon>Bacteria</taxon>
        <taxon>Bacillati</taxon>
        <taxon>Actinomycetota</taxon>
        <taxon>Actinomycetes</taxon>
        <taxon>Propionibacteriales</taxon>
        <taxon>Nocardioidaceae</taxon>
        <taxon>Aeromicrobium</taxon>
    </lineage>
</organism>
<evidence type="ECO:0000256" key="6">
    <source>
        <dbReference type="ARBA" id="ARBA00023136"/>
    </source>
</evidence>